<dbReference type="GO" id="GO:0009982">
    <property type="term" value="F:pseudouridine synthase activity"/>
    <property type="evidence" value="ECO:0007669"/>
    <property type="project" value="InterPro"/>
</dbReference>
<dbReference type="Proteomes" id="UP000041254">
    <property type="component" value="Unassembled WGS sequence"/>
</dbReference>
<feature type="domain" description="Pseudouridine synthase RsuA/RluA-like" evidence="3">
    <location>
        <begin position="775"/>
        <end position="920"/>
    </location>
</feature>
<dbReference type="GO" id="GO:0000455">
    <property type="term" value="P:enzyme-directed rRNA pseudouridine synthesis"/>
    <property type="evidence" value="ECO:0007669"/>
    <property type="project" value="TreeGrafter"/>
</dbReference>
<name>A0A0G4F204_VITBC</name>
<keyword evidence="5" id="KW-1185">Reference proteome</keyword>
<feature type="compositionally biased region" description="Basic and acidic residues" evidence="2">
    <location>
        <begin position="1009"/>
        <end position="1023"/>
    </location>
</feature>
<dbReference type="InterPro" id="IPR050188">
    <property type="entry name" value="RluA_PseudoU_synthase"/>
</dbReference>
<dbReference type="SUPFAM" id="SSF55120">
    <property type="entry name" value="Pseudouridine synthase"/>
    <property type="match status" value="1"/>
</dbReference>
<comment type="similarity">
    <text evidence="1">Belongs to the pseudouridine synthase RluA family.</text>
</comment>
<feature type="region of interest" description="Disordered" evidence="2">
    <location>
        <begin position="459"/>
        <end position="481"/>
    </location>
</feature>
<dbReference type="AlphaFoldDB" id="A0A0G4F204"/>
<evidence type="ECO:0000256" key="2">
    <source>
        <dbReference type="SAM" id="MobiDB-lite"/>
    </source>
</evidence>
<dbReference type="InParanoid" id="A0A0G4F204"/>
<sequence>MIPLSAPYLRPLQRRLRSIPFVRFIRQRVTVSSASNEQSSEGPEAPPSPSSDRDGRKDKHLFRYLAEASKQKRPDIGLLRETIVPRIALHLPDALPLFVVNVLWQATKLKLLNVAVASADGERMTLWDALLQDLWRRYDPQTANSAASDTLDLCKPRNIGMTFYTIAKTHKDAPRRRSHGHTPSLEAIFGRVAQFTLAGPSLQHKYNAYDIAMVIWSVATIWGRPDEVGGRTWMSNDGVDDEQQRRGKRLLKGDEETFDDDAIMYIRLYSKRERHWYTGDSDREALRQLVDGAIDQAVKVPDQLTQDTQSTSMAIWGLTKLDFPPDTAVKVQRLFREVDRLAQHGARVSEPFPFAPHPSSSAPDFSPVPPIPPDDPTGEQLMREYPEGTDSVRPPPVQGFLSPFLSRFTGQGLADVLWSLSRSNYASAVAGDGACLADFYWLAADELRRRLQIMTIMQGGQQDGDADGEKTGKSQSKASFKRDLDETSLSLSLYALASAHLSPSHPIWHDLAWQLTRDALDRQHSPGWSGSFKLASFSEHLLWVMLWSYSQLNLLQVYPHLFGLFRNELIRRCRVLKLQRDSDPTTNASPAWWSKHRDRTSFPVAPIAPSDSRRHLVHALEQRFGTPYPLYEDDGILVLFKPAGWTVDFDEVTRQARGTDTGKKDDSKKAEPKRHMQQQHRGRRRDDNSEDMATLRASLGLSPSAGGGLNVDRGAAMVRLYSTTCGSPDSEGEGAGADEASGFQKSLSRNAHVSLWLNEHYPTHEATCDPNIFHGMCHRLDRFTSGPLLVGKTYDAYIHMRLQFDAKLVEKHYTALVHGHVPPPSKDATHHVCDKRIRTVKLSNGKLSFLDEKGLPATTHFTPWRYFISRYRKKRRPTATTTADGAANYQEEQWSSSAFTLCDVEILSGRTHQIRVHLASRGFPLAGDFKYLRYFNYLKHLANNKGGYQRQQGGGAEGGNDDNTDGCLVRRDGISYAYDPLLRTTDGGMAAPHGDSSYAHPSYFTDTSTHGKETKQRHSRGEAEEGQGPGGGEPAEGEAARDVPSIPRVALHFSKVAFYDTHGKKVSVTCPLADDLESFISAIDEVTDTTRASCDAM</sequence>
<dbReference type="CDD" id="cd02869">
    <property type="entry name" value="PseudoU_synth_RluA_like"/>
    <property type="match status" value="1"/>
</dbReference>
<gene>
    <name evidence="4" type="ORF">Vbra_14237</name>
</gene>
<organism evidence="4 5">
    <name type="scientific">Vitrella brassicaformis (strain CCMP3155)</name>
    <dbReference type="NCBI Taxonomy" id="1169540"/>
    <lineage>
        <taxon>Eukaryota</taxon>
        <taxon>Sar</taxon>
        <taxon>Alveolata</taxon>
        <taxon>Colpodellida</taxon>
        <taxon>Vitrellaceae</taxon>
        <taxon>Vitrella</taxon>
    </lineage>
</organism>
<dbReference type="Pfam" id="PF00849">
    <property type="entry name" value="PseudoU_synth_2"/>
    <property type="match status" value="1"/>
</dbReference>
<feature type="region of interest" description="Disordered" evidence="2">
    <location>
        <begin position="33"/>
        <end position="56"/>
    </location>
</feature>
<dbReference type="Gene3D" id="3.30.2350.10">
    <property type="entry name" value="Pseudouridine synthase"/>
    <property type="match status" value="1"/>
</dbReference>
<feature type="compositionally biased region" description="Pro residues" evidence="2">
    <location>
        <begin position="366"/>
        <end position="375"/>
    </location>
</feature>
<dbReference type="InterPro" id="IPR006145">
    <property type="entry name" value="PsdUridine_synth_RsuA/RluA"/>
</dbReference>
<feature type="compositionally biased region" description="Low complexity" evidence="2">
    <location>
        <begin position="349"/>
        <end position="365"/>
    </location>
</feature>
<feature type="region of interest" description="Disordered" evidence="2">
    <location>
        <begin position="349"/>
        <end position="395"/>
    </location>
</feature>
<evidence type="ECO:0000313" key="5">
    <source>
        <dbReference type="Proteomes" id="UP000041254"/>
    </source>
</evidence>
<evidence type="ECO:0000256" key="1">
    <source>
        <dbReference type="ARBA" id="ARBA00010876"/>
    </source>
</evidence>
<dbReference type="InterPro" id="IPR020103">
    <property type="entry name" value="PsdUridine_synth_cat_dom_sf"/>
</dbReference>
<dbReference type="EMBL" id="CDMY01000357">
    <property type="protein sequence ID" value="CEM05379.1"/>
    <property type="molecule type" value="Genomic_DNA"/>
</dbReference>
<dbReference type="PANTHER" id="PTHR21600">
    <property type="entry name" value="MITOCHONDRIAL RNA PSEUDOURIDINE SYNTHASE"/>
    <property type="match status" value="1"/>
</dbReference>
<feature type="region of interest" description="Disordered" evidence="2">
    <location>
        <begin position="988"/>
        <end position="1041"/>
    </location>
</feature>
<evidence type="ECO:0000259" key="3">
    <source>
        <dbReference type="Pfam" id="PF00849"/>
    </source>
</evidence>
<feature type="region of interest" description="Disordered" evidence="2">
    <location>
        <begin position="656"/>
        <end position="692"/>
    </location>
</feature>
<feature type="compositionally biased region" description="Basic and acidic residues" evidence="2">
    <location>
        <begin position="660"/>
        <end position="674"/>
    </location>
</feature>
<dbReference type="VEuPathDB" id="CryptoDB:Vbra_14237"/>
<dbReference type="GO" id="GO:0003723">
    <property type="term" value="F:RNA binding"/>
    <property type="evidence" value="ECO:0007669"/>
    <property type="project" value="InterPro"/>
</dbReference>
<accession>A0A0G4F204</accession>
<reference evidence="4 5" key="1">
    <citation type="submission" date="2014-11" db="EMBL/GenBank/DDBJ databases">
        <authorList>
            <person name="Zhu J."/>
            <person name="Qi W."/>
            <person name="Song R."/>
        </authorList>
    </citation>
    <scope>NUCLEOTIDE SEQUENCE [LARGE SCALE GENOMIC DNA]</scope>
</reference>
<dbReference type="STRING" id="1169540.A0A0G4F204"/>
<proteinExistence type="inferred from homology"/>
<dbReference type="PANTHER" id="PTHR21600:SF87">
    <property type="entry name" value="RNA PSEUDOURIDYLATE SYNTHASE DOMAIN-CONTAINING PROTEIN 1"/>
    <property type="match status" value="1"/>
</dbReference>
<protein>
    <recommendedName>
        <fullName evidence="3">Pseudouridine synthase RsuA/RluA-like domain-containing protein</fullName>
    </recommendedName>
</protein>
<evidence type="ECO:0000313" key="4">
    <source>
        <dbReference type="EMBL" id="CEM05379.1"/>
    </source>
</evidence>